<dbReference type="STRING" id="1802597.A2Z24_02585"/>
<feature type="transmembrane region" description="Helical" evidence="1">
    <location>
        <begin position="71"/>
        <end position="90"/>
    </location>
</feature>
<gene>
    <name evidence="2" type="ORF">A2Z24_02585</name>
</gene>
<sequence>MKKLFLRYIGIGLLMIVVFNVALFLISLLFGFEGGAEGPTLIPAVFFAVVMGLIVYWVVKRLKPISLKEAFAYSISWASIVLIAILATTIANDTTSIFFGRWFNYLVFLAMGISPALLNFSKGSEKPS</sequence>
<evidence type="ECO:0000313" key="3">
    <source>
        <dbReference type="Proteomes" id="UP000177588"/>
    </source>
</evidence>
<protein>
    <submittedName>
        <fullName evidence="2">Uncharacterized protein</fullName>
    </submittedName>
</protein>
<keyword evidence="1" id="KW-0472">Membrane</keyword>
<name>A0A1G1WEB5_9BACT</name>
<accession>A0A1G1WEB5</accession>
<evidence type="ECO:0000256" key="1">
    <source>
        <dbReference type="SAM" id="Phobius"/>
    </source>
</evidence>
<dbReference type="AlphaFoldDB" id="A0A1G1WEB5"/>
<organism evidence="2 3">
    <name type="scientific">Candidatus Woykebacteria bacterium RBG_16_44_10</name>
    <dbReference type="NCBI Taxonomy" id="1802597"/>
    <lineage>
        <taxon>Bacteria</taxon>
        <taxon>Candidatus Woykeibacteriota</taxon>
    </lineage>
</organism>
<evidence type="ECO:0000313" key="2">
    <source>
        <dbReference type="EMBL" id="OGY25981.1"/>
    </source>
</evidence>
<keyword evidence="1" id="KW-0812">Transmembrane</keyword>
<dbReference type="Proteomes" id="UP000177588">
    <property type="component" value="Unassembled WGS sequence"/>
</dbReference>
<comment type="caution">
    <text evidence="2">The sequence shown here is derived from an EMBL/GenBank/DDBJ whole genome shotgun (WGS) entry which is preliminary data.</text>
</comment>
<proteinExistence type="predicted"/>
<dbReference type="EMBL" id="MHCT01000017">
    <property type="protein sequence ID" value="OGY25981.1"/>
    <property type="molecule type" value="Genomic_DNA"/>
</dbReference>
<feature type="transmembrane region" description="Helical" evidence="1">
    <location>
        <begin position="102"/>
        <end position="120"/>
    </location>
</feature>
<keyword evidence="1" id="KW-1133">Transmembrane helix</keyword>
<feature type="transmembrane region" description="Helical" evidence="1">
    <location>
        <begin position="38"/>
        <end position="59"/>
    </location>
</feature>
<reference evidence="2 3" key="1">
    <citation type="journal article" date="2016" name="Nat. Commun.">
        <title>Thousands of microbial genomes shed light on interconnected biogeochemical processes in an aquifer system.</title>
        <authorList>
            <person name="Anantharaman K."/>
            <person name="Brown C.T."/>
            <person name="Hug L.A."/>
            <person name="Sharon I."/>
            <person name="Castelle C.J."/>
            <person name="Probst A.J."/>
            <person name="Thomas B.C."/>
            <person name="Singh A."/>
            <person name="Wilkins M.J."/>
            <person name="Karaoz U."/>
            <person name="Brodie E.L."/>
            <person name="Williams K.H."/>
            <person name="Hubbard S.S."/>
            <person name="Banfield J.F."/>
        </authorList>
    </citation>
    <scope>NUCLEOTIDE SEQUENCE [LARGE SCALE GENOMIC DNA]</scope>
</reference>
<feature type="transmembrane region" description="Helical" evidence="1">
    <location>
        <begin position="12"/>
        <end position="32"/>
    </location>
</feature>